<evidence type="ECO:0000256" key="2">
    <source>
        <dbReference type="ARBA" id="ARBA00022898"/>
    </source>
</evidence>
<dbReference type="InterPro" id="IPR002433">
    <property type="entry name" value="Orn_de-COase"/>
</dbReference>
<dbReference type="SUPFAM" id="SSF50621">
    <property type="entry name" value="Alanine racemase C-terminal domain-like"/>
    <property type="match status" value="1"/>
</dbReference>
<dbReference type="InterPro" id="IPR022643">
    <property type="entry name" value="De-COase2_C"/>
</dbReference>
<dbReference type="InterPro" id="IPR000183">
    <property type="entry name" value="Orn/DAP/Arg_de-COase"/>
</dbReference>
<dbReference type="RefSeq" id="WP_146456296.1">
    <property type="nucleotide sequence ID" value="NZ_SJPW01000002.1"/>
</dbReference>
<dbReference type="EC" id="4.1.1.20" evidence="7"/>
<protein>
    <submittedName>
        <fullName evidence="7">Diaminopimelate decarboxylase</fullName>
        <ecNumber evidence="7">4.1.1.20</ecNumber>
    </submittedName>
</protein>
<keyword evidence="2 3" id="KW-0663">Pyridoxal phosphate</keyword>
<evidence type="ECO:0000256" key="3">
    <source>
        <dbReference type="PIRSR" id="PIRSR600183-50"/>
    </source>
</evidence>
<evidence type="ECO:0000313" key="7">
    <source>
        <dbReference type="EMBL" id="TWU59006.1"/>
    </source>
</evidence>
<feature type="domain" description="Orn/DAP/Arg decarboxylase 2 C-terminal" evidence="5">
    <location>
        <begin position="291"/>
        <end position="391"/>
    </location>
</feature>
<dbReference type="InterPro" id="IPR029066">
    <property type="entry name" value="PLP-binding_barrel"/>
</dbReference>
<comment type="similarity">
    <text evidence="4">Belongs to the Orn/Lys/Arg decarboxylase class-II family.</text>
</comment>
<dbReference type="OrthoDB" id="9802241at2"/>
<accession>A0A5C6FFW0</accession>
<dbReference type="PROSITE" id="PS00879">
    <property type="entry name" value="ODR_DC_2_2"/>
    <property type="match status" value="1"/>
</dbReference>
<dbReference type="Gene3D" id="2.40.37.10">
    <property type="entry name" value="Lyase, Ornithine Decarboxylase, Chain A, domain 1"/>
    <property type="match status" value="1"/>
</dbReference>
<keyword evidence="7" id="KW-0456">Lyase</keyword>
<feature type="active site" description="Proton donor" evidence="3">
    <location>
        <position position="364"/>
    </location>
</feature>
<proteinExistence type="inferred from homology"/>
<dbReference type="GO" id="GO:0008836">
    <property type="term" value="F:diaminopimelate decarboxylase activity"/>
    <property type="evidence" value="ECO:0007669"/>
    <property type="project" value="UniProtKB-EC"/>
</dbReference>
<dbReference type="FunFam" id="3.20.20.10:FF:000008">
    <property type="entry name" value="Ornithine decarboxylase"/>
    <property type="match status" value="1"/>
</dbReference>
<dbReference type="GO" id="GO:0009089">
    <property type="term" value="P:lysine biosynthetic process via diaminopimelate"/>
    <property type="evidence" value="ECO:0007669"/>
    <property type="project" value="TreeGrafter"/>
</dbReference>
<dbReference type="PRINTS" id="PR01179">
    <property type="entry name" value="ODADCRBXLASE"/>
</dbReference>
<sequence length="440" mass="47194">MSAFHQRISPPQIESIFAKLASEGFLGDDVKSVIVHDVARMQQRIAMLQDAFPDGTLHAIAIKANPVVEILRAAVDAGAGLEAASIEEVTLALAAGCPPDRIIFDSPAKTVAEIRQTLERGIHVNVDNFDELDRVALILKASPSDAKPTSTIGLRVTPEVGAGSISHTSVGNRGSKFGVSISRDREQILAAFARHAWLVGLHIHVGSQGCPMEQLCDAAEKIESLRQEIQSHTGRAVPVVDIGGGLPAPYDDDHQPASPDAYAAELGRRVPTLFDGNVRLVTEFGRSVQAGCGLALSRVEYVRDLPAGDAGEATCMAVIHLGADFLVRPVYRPQDWSHEYAVLDASGRLRDEPDDRISIGGPLCFGGDIPARNVAMPRPRVGDWIAIRDCGAYTLSMWSRHCSRGIPDVIGYDGEARSTRLLRAAESPGGIARFWSAGEI</sequence>
<gene>
    <name evidence="7" type="primary">lysA_3</name>
    <name evidence="7" type="ORF">Poly51_17910</name>
</gene>
<dbReference type="EMBL" id="SJPW01000002">
    <property type="protein sequence ID" value="TWU59006.1"/>
    <property type="molecule type" value="Genomic_DNA"/>
</dbReference>
<reference evidence="7 8" key="1">
    <citation type="submission" date="2019-02" db="EMBL/GenBank/DDBJ databases">
        <title>Deep-cultivation of Planctomycetes and their phenomic and genomic characterization uncovers novel biology.</title>
        <authorList>
            <person name="Wiegand S."/>
            <person name="Jogler M."/>
            <person name="Boedeker C."/>
            <person name="Pinto D."/>
            <person name="Vollmers J."/>
            <person name="Rivas-Marin E."/>
            <person name="Kohn T."/>
            <person name="Peeters S.H."/>
            <person name="Heuer A."/>
            <person name="Rast P."/>
            <person name="Oberbeckmann S."/>
            <person name="Bunk B."/>
            <person name="Jeske O."/>
            <person name="Meyerdierks A."/>
            <person name="Storesund J.E."/>
            <person name="Kallscheuer N."/>
            <person name="Luecker S."/>
            <person name="Lage O.M."/>
            <person name="Pohl T."/>
            <person name="Merkel B.J."/>
            <person name="Hornburger P."/>
            <person name="Mueller R.-W."/>
            <person name="Bruemmer F."/>
            <person name="Labrenz M."/>
            <person name="Spormann A.M."/>
            <person name="Op Den Camp H."/>
            <person name="Overmann J."/>
            <person name="Amann R."/>
            <person name="Jetten M.S.M."/>
            <person name="Mascher T."/>
            <person name="Medema M.H."/>
            <person name="Devos D.P."/>
            <person name="Kaster A.-K."/>
            <person name="Ovreas L."/>
            <person name="Rohde M."/>
            <person name="Galperin M.Y."/>
            <person name="Jogler C."/>
        </authorList>
    </citation>
    <scope>NUCLEOTIDE SEQUENCE [LARGE SCALE GENOMIC DNA]</scope>
    <source>
        <strain evidence="7 8">Poly51</strain>
    </source>
</reference>
<evidence type="ECO:0000259" key="6">
    <source>
        <dbReference type="Pfam" id="PF02784"/>
    </source>
</evidence>
<organism evidence="7 8">
    <name type="scientific">Rubripirellula tenax</name>
    <dbReference type="NCBI Taxonomy" id="2528015"/>
    <lineage>
        <taxon>Bacteria</taxon>
        <taxon>Pseudomonadati</taxon>
        <taxon>Planctomycetota</taxon>
        <taxon>Planctomycetia</taxon>
        <taxon>Pirellulales</taxon>
        <taxon>Pirellulaceae</taxon>
        <taxon>Rubripirellula</taxon>
    </lineage>
</organism>
<dbReference type="PRINTS" id="PR01182">
    <property type="entry name" value="ORNDCRBXLASE"/>
</dbReference>
<evidence type="ECO:0000259" key="5">
    <source>
        <dbReference type="Pfam" id="PF00278"/>
    </source>
</evidence>
<dbReference type="AlphaFoldDB" id="A0A5C6FFW0"/>
<evidence type="ECO:0000256" key="1">
    <source>
        <dbReference type="ARBA" id="ARBA00001933"/>
    </source>
</evidence>
<dbReference type="SUPFAM" id="SSF51419">
    <property type="entry name" value="PLP-binding barrel"/>
    <property type="match status" value="1"/>
</dbReference>
<dbReference type="PANTHER" id="PTHR43727">
    <property type="entry name" value="DIAMINOPIMELATE DECARBOXYLASE"/>
    <property type="match status" value="1"/>
</dbReference>
<feature type="domain" description="Orn/DAP/Arg decarboxylase 2 N-terminal" evidence="6">
    <location>
        <begin position="40"/>
        <end position="289"/>
    </location>
</feature>
<dbReference type="GO" id="GO:0006596">
    <property type="term" value="P:polyamine biosynthetic process"/>
    <property type="evidence" value="ECO:0007669"/>
    <property type="project" value="InterPro"/>
</dbReference>
<dbReference type="InterPro" id="IPR022657">
    <property type="entry name" value="De-COase2_CS"/>
</dbReference>
<dbReference type="Pfam" id="PF00278">
    <property type="entry name" value="Orn_DAP_Arg_deC"/>
    <property type="match status" value="1"/>
</dbReference>
<dbReference type="InterPro" id="IPR009006">
    <property type="entry name" value="Ala_racemase/Decarboxylase_C"/>
</dbReference>
<comment type="cofactor">
    <cofactor evidence="1 3">
        <name>pyridoxal 5'-phosphate</name>
        <dbReference type="ChEBI" id="CHEBI:597326"/>
    </cofactor>
</comment>
<dbReference type="PANTHER" id="PTHR43727:SF3">
    <property type="entry name" value="GROUP IV DECARBOXYLASE"/>
    <property type="match status" value="1"/>
</dbReference>
<evidence type="ECO:0000313" key="8">
    <source>
        <dbReference type="Proteomes" id="UP000318288"/>
    </source>
</evidence>
<dbReference type="Pfam" id="PF02784">
    <property type="entry name" value="Orn_Arg_deC_N"/>
    <property type="match status" value="1"/>
</dbReference>
<dbReference type="InterPro" id="IPR022644">
    <property type="entry name" value="De-COase2_N"/>
</dbReference>
<comment type="caution">
    <text evidence="7">The sequence shown here is derived from an EMBL/GenBank/DDBJ whole genome shotgun (WGS) entry which is preliminary data.</text>
</comment>
<evidence type="ECO:0000256" key="4">
    <source>
        <dbReference type="RuleBase" id="RU003737"/>
    </source>
</evidence>
<keyword evidence="8" id="KW-1185">Reference proteome</keyword>
<dbReference type="Proteomes" id="UP000318288">
    <property type="component" value="Unassembled WGS sequence"/>
</dbReference>
<feature type="modified residue" description="N6-(pyridoxal phosphate)lysine" evidence="3">
    <location>
        <position position="63"/>
    </location>
</feature>
<name>A0A5C6FFW0_9BACT</name>
<dbReference type="Gene3D" id="3.20.20.10">
    <property type="entry name" value="Alanine racemase"/>
    <property type="match status" value="1"/>
</dbReference>